<dbReference type="GO" id="GO:0036444">
    <property type="term" value="P:calcium import into the mitochondrion"/>
    <property type="evidence" value="ECO:0007669"/>
    <property type="project" value="TreeGrafter"/>
</dbReference>
<evidence type="ECO:0000256" key="9">
    <source>
        <dbReference type="ARBA" id="ARBA00023136"/>
    </source>
</evidence>
<dbReference type="InterPro" id="IPR039800">
    <property type="entry name" value="MICU1/2/3"/>
</dbReference>
<dbReference type="PROSITE" id="PS50222">
    <property type="entry name" value="EF_HAND_2"/>
    <property type="match status" value="2"/>
</dbReference>
<dbReference type="Gene3D" id="1.10.238.10">
    <property type="entry name" value="EF-hand"/>
    <property type="match status" value="2"/>
</dbReference>
<dbReference type="GO" id="GO:0005758">
    <property type="term" value="C:mitochondrial intermembrane space"/>
    <property type="evidence" value="ECO:0007669"/>
    <property type="project" value="UniProtKB-SubCell"/>
</dbReference>
<dbReference type="AlphaFoldDB" id="A0AAV7NCK0"/>
<evidence type="ECO:0000259" key="11">
    <source>
        <dbReference type="PROSITE" id="PS50222"/>
    </source>
</evidence>
<evidence type="ECO:0000256" key="4">
    <source>
        <dbReference type="ARBA" id="ARBA00022737"/>
    </source>
</evidence>
<protein>
    <recommendedName>
        <fullName evidence="11">EF-hand domain-containing protein</fullName>
    </recommendedName>
</protein>
<dbReference type="InterPro" id="IPR011992">
    <property type="entry name" value="EF-hand-dom_pair"/>
</dbReference>
<feature type="domain" description="EF-hand" evidence="11">
    <location>
        <begin position="120"/>
        <end position="155"/>
    </location>
</feature>
<keyword evidence="3" id="KW-0479">Metal-binding</keyword>
<dbReference type="GO" id="GO:0051560">
    <property type="term" value="P:mitochondrial calcium ion homeostasis"/>
    <property type="evidence" value="ECO:0007669"/>
    <property type="project" value="TreeGrafter"/>
</dbReference>
<dbReference type="PANTHER" id="PTHR12294:SF3">
    <property type="entry name" value="CALCIUM UPTAKE PROTEIN 2, MITOCHONDRIAL"/>
    <property type="match status" value="1"/>
</dbReference>
<evidence type="ECO:0000256" key="3">
    <source>
        <dbReference type="ARBA" id="ARBA00022723"/>
    </source>
</evidence>
<dbReference type="FunFam" id="1.10.238.10:FF:000149">
    <property type="entry name" value="Mitochondrial calcium uptake family member 3"/>
    <property type="match status" value="1"/>
</dbReference>
<dbReference type="InterPro" id="IPR002048">
    <property type="entry name" value="EF_hand_dom"/>
</dbReference>
<evidence type="ECO:0000313" key="13">
    <source>
        <dbReference type="Proteomes" id="UP001066276"/>
    </source>
</evidence>
<dbReference type="GO" id="GO:1990246">
    <property type="term" value="C:uniplex complex"/>
    <property type="evidence" value="ECO:0007669"/>
    <property type="project" value="TreeGrafter"/>
</dbReference>
<dbReference type="SMART" id="SM00054">
    <property type="entry name" value="EFh"/>
    <property type="match status" value="2"/>
</dbReference>
<dbReference type="InterPro" id="IPR018247">
    <property type="entry name" value="EF_Hand_1_Ca_BS"/>
</dbReference>
<evidence type="ECO:0000313" key="12">
    <source>
        <dbReference type="EMBL" id="KAJ1113820.1"/>
    </source>
</evidence>
<evidence type="ECO:0000256" key="5">
    <source>
        <dbReference type="ARBA" id="ARBA00022792"/>
    </source>
</evidence>
<feature type="domain" description="EF-hand" evidence="11">
    <location>
        <begin position="308"/>
        <end position="343"/>
    </location>
</feature>
<evidence type="ECO:0000256" key="7">
    <source>
        <dbReference type="ARBA" id="ARBA00022946"/>
    </source>
</evidence>
<accession>A0AAV7NCK0</accession>
<keyword evidence="13" id="KW-1185">Reference proteome</keyword>
<dbReference type="SUPFAM" id="SSF47473">
    <property type="entry name" value="EF-hand"/>
    <property type="match status" value="2"/>
</dbReference>
<organism evidence="12 13">
    <name type="scientific">Pleurodeles waltl</name>
    <name type="common">Iberian ribbed newt</name>
    <dbReference type="NCBI Taxonomy" id="8319"/>
    <lineage>
        <taxon>Eukaryota</taxon>
        <taxon>Metazoa</taxon>
        <taxon>Chordata</taxon>
        <taxon>Craniata</taxon>
        <taxon>Vertebrata</taxon>
        <taxon>Euteleostomi</taxon>
        <taxon>Amphibia</taxon>
        <taxon>Batrachia</taxon>
        <taxon>Caudata</taxon>
        <taxon>Salamandroidea</taxon>
        <taxon>Salamandridae</taxon>
        <taxon>Pleurodelinae</taxon>
        <taxon>Pleurodeles</taxon>
    </lineage>
</organism>
<comment type="caution">
    <text evidence="12">The sequence shown here is derived from an EMBL/GenBank/DDBJ whole genome shotgun (WGS) entry which is preliminary data.</text>
</comment>
<evidence type="ECO:0000256" key="6">
    <source>
        <dbReference type="ARBA" id="ARBA00022837"/>
    </source>
</evidence>
<proteinExistence type="predicted"/>
<evidence type="ECO:0000256" key="8">
    <source>
        <dbReference type="ARBA" id="ARBA00023128"/>
    </source>
</evidence>
<evidence type="ECO:0000256" key="2">
    <source>
        <dbReference type="ARBA" id="ARBA00004569"/>
    </source>
</evidence>
<sequence length="380" mass="43992">MMDSIAVKQLQTCLSENNDEGDANDEMAEKQSIRKQRFMQFASLEYEGEYYMTPRDFLLSVMFEQVQRKVLAKILTKKDLDAILAKAEKTKSGPTFFRDLGDRGLISYTEYLFLLTILTRPQTGFNIAFKMLDTDDNQQVEKKEFSKLQRILRHKDEVAPAALPTASEIDLDSPDINTTLLVHFFGRGGREKLQYSEFQRFTENLQTEVQEMEFIQFSKGMNYMRKEDFAEWLLLYTDQENNDIYWQNVRGRIPAGEGISLGEFKSFCRFMNNLEDFSITMQMFSVANRAVKLAEFMRAVKVATGQDLSKNVLETIFKIFDLDGDECLSHGEFLGVLKNRLHRGLKVPQQQGMPGYWKCVKRETIKGAKEAWKQTGKSPF</sequence>
<keyword evidence="8" id="KW-0496">Mitochondrion</keyword>
<reference evidence="12" key="1">
    <citation type="journal article" date="2022" name="bioRxiv">
        <title>Sequencing and chromosome-scale assembly of the giantPleurodeles waltlgenome.</title>
        <authorList>
            <person name="Brown T."/>
            <person name="Elewa A."/>
            <person name="Iarovenko S."/>
            <person name="Subramanian E."/>
            <person name="Araus A.J."/>
            <person name="Petzold A."/>
            <person name="Susuki M."/>
            <person name="Suzuki K.-i.T."/>
            <person name="Hayashi T."/>
            <person name="Toyoda A."/>
            <person name="Oliveira C."/>
            <person name="Osipova E."/>
            <person name="Leigh N.D."/>
            <person name="Simon A."/>
            <person name="Yun M.H."/>
        </authorList>
    </citation>
    <scope>NUCLEOTIDE SEQUENCE</scope>
    <source>
        <strain evidence="12">20211129_DDA</strain>
        <tissue evidence="12">Liver</tissue>
    </source>
</reference>
<keyword evidence="4" id="KW-0677">Repeat</keyword>
<dbReference type="EMBL" id="JANPWB010000012">
    <property type="protein sequence ID" value="KAJ1113820.1"/>
    <property type="molecule type" value="Genomic_DNA"/>
</dbReference>
<evidence type="ECO:0000256" key="10">
    <source>
        <dbReference type="ARBA" id="ARBA00023157"/>
    </source>
</evidence>
<gene>
    <name evidence="12" type="ORF">NDU88_002061</name>
</gene>
<keyword evidence="10" id="KW-1015">Disulfide bond</keyword>
<keyword evidence="9" id="KW-0472">Membrane</keyword>
<keyword evidence="5" id="KW-0999">Mitochondrion inner membrane</keyword>
<dbReference type="GO" id="GO:0005509">
    <property type="term" value="F:calcium ion binding"/>
    <property type="evidence" value="ECO:0007669"/>
    <property type="project" value="InterPro"/>
</dbReference>
<keyword evidence="7" id="KW-0809">Transit peptide</keyword>
<keyword evidence="6" id="KW-0106">Calcium</keyword>
<evidence type="ECO:0000256" key="1">
    <source>
        <dbReference type="ARBA" id="ARBA00004273"/>
    </source>
</evidence>
<comment type="subcellular location">
    <subcellularLocation>
        <location evidence="1">Mitochondrion inner membrane</location>
    </subcellularLocation>
    <subcellularLocation>
        <location evidence="2">Mitochondrion intermembrane space</location>
    </subcellularLocation>
</comment>
<dbReference type="PANTHER" id="PTHR12294">
    <property type="entry name" value="EF HAND DOMAIN FAMILY A1,A2-RELATED"/>
    <property type="match status" value="1"/>
</dbReference>
<dbReference type="Proteomes" id="UP001066276">
    <property type="component" value="Chromosome 8"/>
</dbReference>
<name>A0AAV7NCK0_PLEWA</name>
<dbReference type="PROSITE" id="PS00018">
    <property type="entry name" value="EF_HAND_1"/>
    <property type="match status" value="1"/>
</dbReference>